<comment type="caution">
    <text evidence="7">The sequence shown here is derived from an EMBL/GenBank/DDBJ whole genome shotgun (WGS) entry which is preliminary data.</text>
</comment>
<dbReference type="OrthoDB" id="9942334at2759"/>
<evidence type="ECO:0000256" key="2">
    <source>
        <dbReference type="ARBA" id="ARBA00005292"/>
    </source>
</evidence>
<dbReference type="PRINTS" id="PR01888">
    <property type="entry name" value="NROPEPTIDEBW"/>
</dbReference>
<protein>
    <submittedName>
        <fullName evidence="7">NPB protein</fullName>
    </submittedName>
</protein>
<dbReference type="GO" id="GO:0001664">
    <property type="term" value="F:G protein-coupled receptor binding"/>
    <property type="evidence" value="ECO:0007669"/>
    <property type="project" value="InterPro"/>
</dbReference>
<dbReference type="PRINTS" id="PR01889">
    <property type="entry name" value="PPNRPEPTIDEB"/>
</dbReference>
<sequence length="120" mass="12923">MHVARWLSLGLALLWLCRPAEPWYRQAAGPRHYSVGRASGLLSGLRRPAPARRSGTDGTAQPSANVLLPGSARWPARLHTAVLCVTDVIPEPQSCWVLPGAPSTFQCKADVTVSLDPVEC</sequence>
<keyword evidence="3" id="KW-0964">Secreted</keyword>
<feature type="chain" id="PRO_5029542145" evidence="6">
    <location>
        <begin position="23"/>
        <end position="120"/>
    </location>
</feature>
<evidence type="ECO:0000256" key="4">
    <source>
        <dbReference type="ARBA" id="ARBA00022685"/>
    </source>
</evidence>
<evidence type="ECO:0000256" key="6">
    <source>
        <dbReference type="SAM" id="SignalP"/>
    </source>
</evidence>
<dbReference type="PANTHER" id="PTHR28553:SF1">
    <property type="entry name" value="NEUROPEPTIDE B"/>
    <property type="match status" value="1"/>
</dbReference>
<organism evidence="7 8">
    <name type="scientific">Bucco capensis</name>
    <name type="common">collared puffbird</name>
    <dbReference type="NCBI Taxonomy" id="135168"/>
    <lineage>
        <taxon>Eukaryota</taxon>
        <taxon>Metazoa</taxon>
        <taxon>Chordata</taxon>
        <taxon>Craniata</taxon>
        <taxon>Vertebrata</taxon>
        <taxon>Euteleostomi</taxon>
        <taxon>Archelosauria</taxon>
        <taxon>Archosauria</taxon>
        <taxon>Dinosauria</taxon>
        <taxon>Saurischia</taxon>
        <taxon>Theropoda</taxon>
        <taxon>Coelurosauria</taxon>
        <taxon>Aves</taxon>
        <taxon>Neognathae</taxon>
        <taxon>Neoaves</taxon>
        <taxon>Telluraves</taxon>
        <taxon>Coraciimorphae</taxon>
        <taxon>Piciformes</taxon>
        <taxon>Bucconidae</taxon>
        <taxon>Bucco</taxon>
    </lineage>
</organism>
<accession>A0A7K9HNS0</accession>
<dbReference type="GO" id="GO:0005576">
    <property type="term" value="C:extracellular region"/>
    <property type="evidence" value="ECO:0007669"/>
    <property type="project" value="UniProtKB-SubCell"/>
</dbReference>
<feature type="non-terminal residue" evidence="7">
    <location>
        <position position="120"/>
    </location>
</feature>
<feature type="signal peptide" evidence="6">
    <location>
        <begin position="1"/>
        <end position="22"/>
    </location>
</feature>
<dbReference type="InterPro" id="IPR013298">
    <property type="entry name" value="Neuropept_B_pre"/>
</dbReference>
<keyword evidence="5 6" id="KW-0732">Signal</keyword>
<gene>
    <name evidence="7" type="primary">Npb</name>
    <name evidence="7" type="ORF">BUCCAP_R07450</name>
</gene>
<evidence type="ECO:0000256" key="5">
    <source>
        <dbReference type="ARBA" id="ARBA00022729"/>
    </source>
</evidence>
<keyword evidence="8" id="KW-1185">Reference proteome</keyword>
<comment type="subcellular location">
    <subcellularLocation>
        <location evidence="1">Secreted</location>
    </subcellularLocation>
</comment>
<reference evidence="7 8" key="1">
    <citation type="submission" date="2019-09" db="EMBL/GenBank/DDBJ databases">
        <title>Bird 10,000 Genomes (B10K) Project - Family phase.</title>
        <authorList>
            <person name="Zhang G."/>
        </authorList>
    </citation>
    <scope>NUCLEOTIDE SEQUENCE [LARGE SCALE GENOMIC DNA]</scope>
    <source>
        <strain evidence="7">B10K-DU-001-16</strain>
        <tissue evidence="7">Muscle</tissue>
    </source>
</reference>
<dbReference type="Pfam" id="PF15180">
    <property type="entry name" value="NPBW"/>
    <property type="match status" value="1"/>
</dbReference>
<dbReference type="AlphaFoldDB" id="A0A7K9HNS0"/>
<dbReference type="PANTHER" id="PTHR28553">
    <property type="entry name" value="NEUROPEPTIDE B"/>
    <property type="match status" value="1"/>
</dbReference>
<comment type="similarity">
    <text evidence="2">Belongs to the neuropeptide B/W family.</text>
</comment>
<evidence type="ECO:0000313" key="8">
    <source>
        <dbReference type="Proteomes" id="UP000534107"/>
    </source>
</evidence>
<dbReference type="GO" id="GO:0007186">
    <property type="term" value="P:G protein-coupled receptor signaling pathway"/>
    <property type="evidence" value="ECO:0007669"/>
    <property type="project" value="TreeGrafter"/>
</dbReference>
<evidence type="ECO:0000256" key="1">
    <source>
        <dbReference type="ARBA" id="ARBA00004613"/>
    </source>
</evidence>
<dbReference type="InterPro" id="IPR013297">
    <property type="entry name" value="Neuropept_BW_pre"/>
</dbReference>
<keyword evidence="4" id="KW-0165">Cleavage on pair of basic residues</keyword>
<dbReference type="GO" id="GO:0007631">
    <property type="term" value="P:feeding behavior"/>
    <property type="evidence" value="ECO:0007669"/>
    <property type="project" value="TreeGrafter"/>
</dbReference>
<dbReference type="Proteomes" id="UP000534107">
    <property type="component" value="Unassembled WGS sequence"/>
</dbReference>
<name>A0A7K9HNS0_9PICI</name>
<feature type="non-terminal residue" evidence="7">
    <location>
        <position position="1"/>
    </location>
</feature>
<evidence type="ECO:0000256" key="3">
    <source>
        <dbReference type="ARBA" id="ARBA00022525"/>
    </source>
</evidence>
<evidence type="ECO:0000313" key="7">
    <source>
        <dbReference type="EMBL" id="NXH15463.1"/>
    </source>
</evidence>
<dbReference type="EMBL" id="VWZO01010026">
    <property type="protein sequence ID" value="NXH15463.1"/>
    <property type="molecule type" value="Genomic_DNA"/>
</dbReference>
<proteinExistence type="inferred from homology"/>